<comment type="caution">
    <text evidence="2">The sequence shown here is derived from an EMBL/GenBank/DDBJ whole genome shotgun (WGS) entry which is preliminary data.</text>
</comment>
<dbReference type="Proteomes" id="UP001460202">
    <property type="component" value="Unassembled WGS sequence"/>
</dbReference>
<protein>
    <recommendedName>
        <fullName evidence="4">Phosphodiester glycosidase domain-containing protein</fullName>
    </recommendedName>
</protein>
<evidence type="ECO:0000313" key="3">
    <source>
        <dbReference type="Proteomes" id="UP001460202"/>
    </source>
</evidence>
<keyword evidence="1" id="KW-0472">Membrane</keyword>
<organism evidence="2 3">
    <name type="scientific">Alistipes intestinihominis</name>
    <dbReference type="NCBI Taxonomy" id="3133172"/>
    <lineage>
        <taxon>Bacteria</taxon>
        <taxon>Pseudomonadati</taxon>
        <taxon>Bacteroidota</taxon>
        <taxon>Bacteroidia</taxon>
        <taxon>Bacteroidales</taxon>
        <taxon>Rikenellaceae</taxon>
        <taxon>Alistipes</taxon>
    </lineage>
</organism>
<dbReference type="GeneID" id="78178307"/>
<keyword evidence="1" id="KW-0812">Transmembrane</keyword>
<dbReference type="EMBL" id="JBBMFL010000004">
    <property type="protein sequence ID" value="MEQ2544346.1"/>
    <property type="molecule type" value="Genomic_DNA"/>
</dbReference>
<dbReference type="RefSeq" id="WP_129649712.1">
    <property type="nucleotide sequence ID" value="NZ_JBBMFL010000004.1"/>
</dbReference>
<reference evidence="2 3" key="1">
    <citation type="submission" date="2024-03" db="EMBL/GenBank/DDBJ databases">
        <title>Human intestinal bacterial collection.</title>
        <authorList>
            <person name="Pauvert C."/>
            <person name="Hitch T.C.A."/>
            <person name="Clavel T."/>
        </authorList>
    </citation>
    <scope>NUCLEOTIDE SEQUENCE [LARGE SCALE GENOMIC DNA]</scope>
    <source>
        <strain evidence="2 3">CLA-KB-H122</strain>
    </source>
</reference>
<evidence type="ECO:0000256" key="1">
    <source>
        <dbReference type="SAM" id="Phobius"/>
    </source>
</evidence>
<sequence>MKTEKDIRDDEIRVIGGGGDATRSNPLKWWIWGGFMIAVISVIVVVVFIFCRKSQIPDEQTYFEPQPRIERSVDASPGKFGREVDSLTRGFIEIQDTVINDIPLRIYIPHNAKMSLHVGRLDKRDTSIIFAAQAADIRRDNRKIVGAFVLKGEPLAWGLSKKGYCAIINDKITIGIADNSPLFEQATETDGYFFRQYPLVDNGKLVENEPKNKSVRRALCDRNGEVMMVESLSNESFHDFAQALVDLGITNAIYLVGSSAYGWAVNDNGDRIEFGIENLRLPKNASYIVWRRR</sequence>
<accession>A0ABV1GVW5</accession>
<proteinExistence type="predicted"/>
<evidence type="ECO:0008006" key="4">
    <source>
        <dbReference type="Google" id="ProtNLM"/>
    </source>
</evidence>
<feature type="transmembrane region" description="Helical" evidence="1">
    <location>
        <begin position="29"/>
        <end position="51"/>
    </location>
</feature>
<gene>
    <name evidence="2" type="ORF">WMO46_05220</name>
</gene>
<keyword evidence="1" id="KW-1133">Transmembrane helix</keyword>
<keyword evidence="3" id="KW-1185">Reference proteome</keyword>
<evidence type="ECO:0000313" key="2">
    <source>
        <dbReference type="EMBL" id="MEQ2544346.1"/>
    </source>
</evidence>
<name>A0ABV1GVW5_9BACT</name>